<dbReference type="NCBIfam" id="NF004879">
    <property type="entry name" value="PRK06241.1-4"/>
    <property type="match status" value="1"/>
</dbReference>
<evidence type="ECO:0000313" key="10">
    <source>
        <dbReference type="Proteomes" id="UP000291819"/>
    </source>
</evidence>
<evidence type="ECO:0000256" key="5">
    <source>
        <dbReference type="ARBA" id="ARBA00068614"/>
    </source>
</evidence>
<dbReference type="FunFam" id="3.30.1490.20:FF:000010">
    <property type="entry name" value="Phosphoenolpyruvate synthase"/>
    <property type="match status" value="1"/>
</dbReference>
<dbReference type="AlphaFoldDB" id="A0A4Q9H793"/>
<dbReference type="GO" id="GO:0005524">
    <property type="term" value="F:ATP binding"/>
    <property type="evidence" value="ECO:0007669"/>
    <property type="project" value="UniProtKB-KW"/>
</dbReference>
<feature type="domain" description="PEP-utilising enzyme mobile" evidence="7">
    <location>
        <begin position="796"/>
        <end position="866"/>
    </location>
</feature>
<dbReference type="Gene3D" id="3.50.30.10">
    <property type="entry name" value="Phosphohistidine domain"/>
    <property type="match status" value="1"/>
</dbReference>
<evidence type="ECO:0000259" key="7">
    <source>
        <dbReference type="Pfam" id="PF00391"/>
    </source>
</evidence>
<feature type="domain" description="Pyruvate phosphate dikinase AMP/ATP-binding" evidence="8">
    <location>
        <begin position="18"/>
        <end position="316"/>
    </location>
</feature>
<gene>
    <name evidence="9" type="primary">ppsA</name>
    <name evidence="9" type="ORF">EYS08_22570</name>
</gene>
<dbReference type="SUPFAM" id="SSF52009">
    <property type="entry name" value="Phosphohistidine domain"/>
    <property type="match status" value="1"/>
</dbReference>
<reference evidence="9 10" key="1">
    <citation type="submission" date="2019-02" db="EMBL/GenBank/DDBJ databases">
        <title>Pedobacter kyonggii whole genome sequence analysis.</title>
        <authorList>
            <person name="Dahal R.H."/>
        </authorList>
    </citation>
    <scope>NUCLEOTIDE SEQUENCE [LARGE SCALE GENOMIC DNA]</scope>
    <source>
        <strain evidence="9 10">K-4-11-1</strain>
    </source>
</reference>
<dbReference type="InterPro" id="IPR036637">
    <property type="entry name" value="Phosphohistidine_dom_sf"/>
</dbReference>
<sequence length="871" mass="97120">MGKYVIGFPEIDRSDLLKVGGKGNNLGELTKIEGIAVPNGFCITTDAYKKIIENSQEIKTLLEELSDLKAKDRIHIAEISKRIRATIENVHIPEDIIGETEAYLSRFKPDEAFAVRSSATAEDLPTASFAGQQDTYLNIIGKQAVFKHISKCWASLFTDRAIIYRIQNGFDHYKVQLSVVIQKMVSAEAAGIIFTADPVTGNRKVLSIDASFGLGEAMVSGVVNADNYRVCDSKIVDRKISAKKLAIYALKDGGTKSETLSAGEQNSQVLTDEQILQLEQLGRKIEEHFGYPQDIEWCLVNGRFYIVQSRPITTLYPIPETNDAENHVYISVGHQQMMTDPMKPLGLSLWQLRAARPMFKAGGRLFVDITDSLATSTGKRNLLDAMGQHDPLIKDALITITERGDFIEQLSDDGKGPVLVKSTKGLSAADILAQIGNDPATVAGLIKTNEASVEALKQNIQTKSGPDLFDFIMEDIEQSKKMIFDSQHMGVIIAAMNASSWLNEKMEEWLGEKNPADTLSQSAPNNITSEMGLALLDVADVIRPYPEIINYLQETKKGNFLDDLIQFDGGKETRNAIYAYLEKYGMRCAGEIDITNTRWSEKPSILIPLILSNIKNFEHNSGKRKFEQGKQEALKKENELLGRLAHLPDGEQKALETKQMISLLRNFAGYREYPKYGIVNRFFVYKQALLKEVEKLVDAHVFHEKEDSYYLTFEELREVVRTHHFDYQFIVERKEEYSKYEKLTPPRVITSDGEVITGKYNRENLPAEAIVGLAVSSGMIEGRARVILNMEDAVLEDGDILVTPFTDPSWTPLFVSIKGLVTEVGGLMTHGAVIAREYGLPAVVGVENAAKLIKDGQRIRLNGTDGYVEIL</sequence>
<evidence type="ECO:0000256" key="6">
    <source>
        <dbReference type="ARBA" id="ARBA00080054"/>
    </source>
</evidence>
<evidence type="ECO:0000313" key="9">
    <source>
        <dbReference type="EMBL" id="TBO39670.1"/>
    </source>
</evidence>
<dbReference type="OrthoDB" id="9765468at2"/>
<proteinExistence type="inferred from homology"/>
<evidence type="ECO:0000256" key="3">
    <source>
        <dbReference type="ARBA" id="ARBA00022840"/>
    </source>
</evidence>
<keyword evidence="10" id="KW-1185">Reference proteome</keyword>
<dbReference type="NCBIfam" id="NF004878">
    <property type="entry name" value="PRK06241.1-3"/>
    <property type="match status" value="1"/>
</dbReference>
<protein>
    <recommendedName>
        <fullName evidence="5">Prodigiosin synthesizing transferase PigC</fullName>
    </recommendedName>
    <alternativeName>
        <fullName evidence="6">Prodigiosin synthetase PigC</fullName>
    </alternativeName>
</protein>
<dbReference type="InterPro" id="IPR051549">
    <property type="entry name" value="PEP_Utilizing_Enz"/>
</dbReference>
<dbReference type="NCBIfam" id="NF041857">
    <property type="entry name" value="RIF_Ptrans_rph"/>
    <property type="match status" value="1"/>
</dbReference>
<dbReference type="InterPro" id="IPR013815">
    <property type="entry name" value="ATP_grasp_subdomain_1"/>
</dbReference>
<evidence type="ECO:0000256" key="1">
    <source>
        <dbReference type="ARBA" id="ARBA00008321"/>
    </source>
</evidence>
<keyword evidence="9" id="KW-0808">Transferase</keyword>
<dbReference type="Pfam" id="PF01326">
    <property type="entry name" value="PPDK_N"/>
    <property type="match status" value="1"/>
</dbReference>
<dbReference type="SUPFAM" id="SSF56059">
    <property type="entry name" value="Glutathione synthetase ATP-binding domain-like"/>
    <property type="match status" value="1"/>
</dbReference>
<dbReference type="GO" id="GO:0016301">
    <property type="term" value="F:kinase activity"/>
    <property type="evidence" value="ECO:0007669"/>
    <property type="project" value="InterPro"/>
</dbReference>
<dbReference type="FunFam" id="3.50.30.10:FF:000007">
    <property type="entry name" value="Phosphoenolpyruvate synthase"/>
    <property type="match status" value="1"/>
</dbReference>
<dbReference type="PANTHER" id="PTHR43615">
    <property type="entry name" value="PHOSPHOENOLPYRUVATE SYNTHASE-RELATED"/>
    <property type="match status" value="1"/>
</dbReference>
<dbReference type="Gene3D" id="3.30.1490.20">
    <property type="entry name" value="ATP-grasp fold, A domain"/>
    <property type="match status" value="1"/>
</dbReference>
<name>A0A4Q9H793_9SPHI</name>
<dbReference type="RefSeq" id="WP_131032214.1">
    <property type="nucleotide sequence ID" value="NZ_SIXF01000036.1"/>
</dbReference>
<accession>A0A4Q9H793</accession>
<dbReference type="Pfam" id="PF00391">
    <property type="entry name" value="PEP-utilizers"/>
    <property type="match status" value="1"/>
</dbReference>
<dbReference type="Proteomes" id="UP000291819">
    <property type="component" value="Unassembled WGS sequence"/>
</dbReference>
<evidence type="ECO:0000256" key="2">
    <source>
        <dbReference type="ARBA" id="ARBA00022741"/>
    </source>
</evidence>
<dbReference type="NCBIfam" id="NF004877">
    <property type="entry name" value="PRK06241.1-2"/>
    <property type="match status" value="1"/>
</dbReference>
<dbReference type="InterPro" id="IPR008279">
    <property type="entry name" value="PEP-util_enz_mobile_dom"/>
</dbReference>
<keyword evidence="3" id="KW-0067">ATP-binding</keyword>
<dbReference type="InterPro" id="IPR002192">
    <property type="entry name" value="PPDK_AMP/ATP-bd"/>
</dbReference>
<comment type="caution">
    <text evidence="9">The sequence shown here is derived from an EMBL/GenBank/DDBJ whole genome shotgun (WGS) entry which is preliminary data.</text>
</comment>
<evidence type="ECO:0000256" key="4">
    <source>
        <dbReference type="ARBA" id="ARBA00060561"/>
    </source>
</evidence>
<organism evidence="9 10">
    <name type="scientific">Pedobacter kyonggii</name>
    <dbReference type="NCBI Taxonomy" id="1926871"/>
    <lineage>
        <taxon>Bacteria</taxon>
        <taxon>Pseudomonadati</taxon>
        <taxon>Bacteroidota</taxon>
        <taxon>Sphingobacteriia</taxon>
        <taxon>Sphingobacteriales</taxon>
        <taxon>Sphingobacteriaceae</taxon>
        <taxon>Pedobacter</taxon>
    </lineage>
</organism>
<dbReference type="EMBL" id="SIXF01000036">
    <property type="protein sequence ID" value="TBO39670.1"/>
    <property type="molecule type" value="Genomic_DNA"/>
</dbReference>
<comment type="pathway">
    <text evidence="4">Antibiotic biosynthesis; prodigiosin biosynthesis.</text>
</comment>
<keyword evidence="2" id="KW-0547">Nucleotide-binding</keyword>
<evidence type="ECO:0000259" key="8">
    <source>
        <dbReference type="Pfam" id="PF01326"/>
    </source>
</evidence>
<dbReference type="Gene3D" id="3.30.470.20">
    <property type="entry name" value="ATP-grasp fold, B domain"/>
    <property type="match status" value="1"/>
</dbReference>
<comment type="similarity">
    <text evidence="1">Belongs to the PIGC family.</text>
</comment>
<keyword evidence="9" id="KW-0670">Pyruvate</keyword>
<dbReference type="PANTHER" id="PTHR43615:SF1">
    <property type="entry name" value="PPDK_N DOMAIN-CONTAINING PROTEIN"/>
    <property type="match status" value="1"/>
</dbReference>